<proteinExistence type="predicted"/>
<keyword evidence="3" id="KW-1185">Reference proteome</keyword>
<dbReference type="RefSeq" id="WP_281093192.1">
    <property type="nucleotide sequence ID" value="NZ_JARYZI010000002.1"/>
</dbReference>
<evidence type="ECO:0000313" key="3">
    <source>
        <dbReference type="Proteomes" id="UP001158045"/>
    </source>
</evidence>
<organism evidence="2 3">
    <name type="scientific">Fusibacter bizertensis</name>
    <dbReference type="NCBI Taxonomy" id="1488331"/>
    <lineage>
        <taxon>Bacteria</taxon>
        <taxon>Bacillati</taxon>
        <taxon>Bacillota</taxon>
        <taxon>Clostridia</taxon>
        <taxon>Eubacteriales</taxon>
        <taxon>Eubacteriales Family XII. Incertae Sedis</taxon>
        <taxon>Fusibacter</taxon>
    </lineage>
</organism>
<dbReference type="InterPro" id="IPR008254">
    <property type="entry name" value="Flavodoxin/NO_synth"/>
</dbReference>
<protein>
    <submittedName>
        <fullName evidence="2">Flavodoxin domain-containing protein</fullName>
    </submittedName>
</protein>
<name>A0ABT6NAF7_9FIRM</name>
<dbReference type="PANTHER" id="PTHR38030:SF2">
    <property type="entry name" value="PROTOPORPHYRINOGEN IX DEHYDROGENASE [QUINONE]"/>
    <property type="match status" value="1"/>
</dbReference>
<sequence>MKTLILYGSKTGTTELCANKIRANLGLHEVDIMDVKKSKKQDLSQYETVIIGTPLYMGQITGPIKKYLELHHNELMEKKLYFFICGLALGQEGVDLFQKQISSSLFAHASQIKQLGGDIHLDRLNPLYKWMMKKILAKDQPKLGLLEGEIAEFSSSIS</sequence>
<comment type="caution">
    <text evidence="2">The sequence shown here is derived from an EMBL/GenBank/DDBJ whole genome shotgun (WGS) entry which is preliminary data.</text>
</comment>
<dbReference type="Pfam" id="PF12724">
    <property type="entry name" value="Flavodoxin_5"/>
    <property type="match status" value="1"/>
</dbReference>
<dbReference type="InterPro" id="IPR001226">
    <property type="entry name" value="Flavodoxin_CS"/>
</dbReference>
<dbReference type="InterPro" id="IPR029039">
    <property type="entry name" value="Flavoprotein-like_sf"/>
</dbReference>
<evidence type="ECO:0000313" key="2">
    <source>
        <dbReference type="EMBL" id="MDH8677380.1"/>
    </source>
</evidence>
<dbReference type="InterPro" id="IPR026816">
    <property type="entry name" value="Flavodoxin_dom"/>
</dbReference>
<accession>A0ABT6NAF7</accession>
<feature type="domain" description="Flavodoxin-like" evidence="1">
    <location>
        <begin position="3"/>
        <end position="158"/>
    </location>
</feature>
<dbReference type="Gene3D" id="3.40.50.360">
    <property type="match status" value="1"/>
</dbReference>
<dbReference type="PROSITE" id="PS00201">
    <property type="entry name" value="FLAVODOXIN"/>
    <property type="match status" value="1"/>
</dbReference>
<evidence type="ECO:0000259" key="1">
    <source>
        <dbReference type="PROSITE" id="PS50902"/>
    </source>
</evidence>
<gene>
    <name evidence="2" type="ORF">QE109_04425</name>
</gene>
<dbReference type="EMBL" id="JARYZI010000002">
    <property type="protein sequence ID" value="MDH8677380.1"/>
    <property type="molecule type" value="Genomic_DNA"/>
</dbReference>
<dbReference type="SUPFAM" id="SSF52218">
    <property type="entry name" value="Flavoproteins"/>
    <property type="match status" value="1"/>
</dbReference>
<dbReference type="PANTHER" id="PTHR38030">
    <property type="entry name" value="PROTOPORPHYRINOGEN IX DEHYDROGENASE [MENAQUINONE]"/>
    <property type="match status" value="1"/>
</dbReference>
<reference evidence="2 3" key="1">
    <citation type="submission" date="2023-04" db="EMBL/GenBank/DDBJ databases">
        <title>Fusibacter bizertensis strain WBS, isolated from littoral bottom sediments of the Arctic seas - biochemical and genomic analysis.</title>
        <authorList>
            <person name="Brioukhanov A.L."/>
        </authorList>
    </citation>
    <scope>NUCLEOTIDE SEQUENCE [LARGE SCALE GENOMIC DNA]</scope>
    <source>
        <strain evidence="2 3">WBS</strain>
    </source>
</reference>
<dbReference type="InterPro" id="IPR052200">
    <property type="entry name" value="Protoporphyrinogen_IX_DH"/>
</dbReference>
<dbReference type="PROSITE" id="PS50902">
    <property type="entry name" value="FLAVODOXIN_LIKE"/>
    <property type="match status" value="1"/>
</dbReference>
<dbReference type="Proteomes" id="UP001158045">
    <property type="component" value="Unassembled WGS sequence"/>
</dbReference>